<feature type="coiled-coil region" evidence="1">
    <location>
        <begin position="943"/>
        <end position="1075"/>
    </location>
</feature>
<feature type="compositionally biased region" description="Low complexity" evidence="2">
    <location>
        <begin position="14"/>
        <end position="53"/>
    </location>
</feature>
<dbReference type="Gene3D" id="1.10.238.10">
    <property type="entry name" value="EF-hand"/>
    <property type="match status" value="2"/>
</dbReference>
<feature type="compositionally biased region" description="Low complexity" evidence="2">
    <location>
        <begin position="76"/>
        <end position="99"/>
    </location>
</feature>
<organism evidence="3">
    <name type="scientific">Noctiluca scintillans</name>
    <name type="common">Sea sparkle</name>
    <name type="synonym">Red tide dinoflagellate</name>
    <dbReference type="NCBI Taxonomy" id="2966"/>
    <lineage>
        <taxon>Eukaryota</taxon>
        <taxon>Sar</taxon>
        <taxon>Alveolata</taxon>
        <taxon>Dinophyceae</taxon>
        <taxon>Noctilucales</taxon>
        <taxon>Noctilucaceae</taxon>
        <taxon>Noctiluca</taxon>
    </lineage>
</organism>
<keyword evidence="1" id="KW-0175">Coiled coil</keyword>
<sequence length="2058" mass="225594">MASKGGWNAGWGGAAQQWQQPAQQQQPLQQQPQQQTRPPFNPQQQSRPAATGKGAVGGGQVGGWSAQSAQPWSPGVPVQQTPLQQQPHHQAQSQQQQYAQQAYAQHQVYGQPQAQQAYGTHPQHVAAQQAMQQKRPGSPGPDVANVGNPASNLAGNPALKQPAPMGVDAYIVSTRGNDSEEVVIRTLVGRYVEKGTNHGRKVYQKVAEKTGPDFVEVFLYYWDSRDGPAFEGWWFGNKLGGTQVWSQCKDASLTPPAAGWKIPWDGNVRPTLVVASEALQRQAESQQKVRGLSEEVNAVVSSCAIVLEQARAAAGDYTNAKSLADAEKMLAPQLSALNETFKKVTNGQRGAAGDAAKAFTQFAAQLRTAQNGVNTESTRIRTTRTKVELHEKQKDLEERDSVIVAEMMPEATQKANQAEDMVEKSLITADMIAAAGDDMEEVRQAVDQTEAAAKSAQTAIGDARIFLNAKLAAARKLESEKYRAEASAELGRLQSQLQEAVVKLNPLKQVRQDFLARSASQKLAQEVLDKLSPAEVGVDRAEEATLLLTGETLSKEVLDQAEEAVSKATENVNTVVRLLDQKKKSVSGIARDELSKLDERAKSAQDRLAVLRTQHREAHERVASEVLIKEANTKLVAVQEAVSKVADAEAPFLMGVEELPLEETLTAVKACETAATSANTSVSIARMFISTKLVEVKRFSPGPGQEAQQRLQEFQKALELATNRLAELKAATAKRRRQSLTREAESQVASAEALCKKVAEAAEILGDDAKLTEHSSVDMRAAAECTNRAEVLASQALIAARKFITARQIEAKGKEASASVGADLNKFQSRLTAAQSDITKYKKISATVDQRLAVKRVIEDAHAKLKDAEDKVEKTGGLLSKLQVVEEGADVETKKESDAVTKSTEAAAMEANTALKAVVRFIDAQNRSQGAAKEEVGKLQPRLQEAQERLDEIMKSLRERTEQATIRSLLDDSEMRVKQAEDLVSRAVEAEAPFNKENGTSDLSLDEASAVMSTLENEAAAAHTEVGGTKTFLSVKRMAAKRLSEGAAKNTTDKLELLQQRLETASKKLGEVRKGMSERKQATMRREVIGRVDIAAEKVKAAEEVTQVLTAEKEITTASTDEMKAEYEKVGLAQSVARNAILEARAALKNREPLLAADAAAMEEFKQLREKLGPLQADLDRQTSLLRDQEHKFVAQRLTKEFTDIVETLEQKVKATEELSSSFVSVEKNFTSEIYLSHVVEMLKQSIKGSAKTAKELFNEIAVDGAMQEEKFASFLQALPQLDKDLVLNEEHFKSAFKCWDTKGEGKIVEDVFTEQFRRRFICTSLVSMTDSLVVKGGKTLRKIEVNELIEALDEPVKDGVLGLMRVRARAEKDDKEGYVTLSGNQGTVYLEPFSPHTACQKNIEKALADLFEDISNASRYIEQKYDELKMSRQGPLADTKNELLGMKPRVGKAQSTYGEIKKKVTEAVKKREDCLEAEKRRQREAAEQKVADEMISRGTDQVAKLQAEVDGILPVAAKVLASIHDLNESPVKAMEEVEANIVAILKRLEEAQENLKASLDDIKSASKGPVQDARSAIVKLKVQVGTCDSRLKKESANLKNAYKEASVQAEKALISILRTHALTKGATPESLCKDLGQADHVIPKEKFGEFLAALPEGKLKPLQLQLALEPYSAGITRLTLSGMLQEFRKCVKEIAITTALAVGKEGKTVRKLAIGEIVEVLEHAAADSMQRVKCRAMVDFKDGWVTVKGNQGTLFLEETSKPYLCCQMQAPLSTSFSSTSNELRKLRRGEVLELLEGPKKEPPVEISRIRGKAEKDGNTGWATWTPSTMVQTRVLKCKKEITLTTTFDINNGKSIRKLEVGETLQMSGESQEENTRKLVRVQARANRDGKEGWVTLKGNQGTSFAEESEDHYLVQGSVPLESRMASGSPEVRMLEEGELFELLEGPKTETKESVSRTRVRNLRDGDEGWFTHDSRVVQPWSPQYVCSESTVLGNALDATTCKELRILEVGETLEALNTPEETSAGVTRILAKSDKDGLVGFVTIADETGIFLEQAAQ</sequence>
<proteinExistence type="predicted"/>
<evidence type="ECO:0000313" key="3">
    <source>
        <dbReference type="EMBL" id="CAD8857742.1"/>
    </source>
</evidence>
<feature type="coiled-coil region" evidence="1">
    <location>
        <begin position="704"/>
        <end position="743"/>
    </location>
</feature>
<feature type="region of interest" description="Disordered" evidence="2">
    <location>
        <begin position="112"/>
        <end position="160"/>
    </location>
</feature>
<protein>
    <submittedName>
        <fullName evidence="3">Uncharacterized protein</fullName>
    </submittedName>
</protein>
<feature type="coiled-coil region" evidence="1">
    <location>
        <begin position="432"/>
        <end position="459"/>
    </location>
</feature>
<feature type="coiled-coil region" evidence="1">
    <location>
        <begin position="558"/>
        <end position="621"/>
    </location>
</feature>
<reference evidence="3" key="1">
    <citation type="submission" date="2021-01" db="EMBL/GenBank/DDBJ databases">
        <authorList>
            <person name="Corre E."/>
            <person name="Pelletier E."/>
            <person name="Niang G."/>
            <person name="Scheremetjew M."/>
            <person name="Finn R."/>
            <person name="Kale V."/>
            <person name="Holt S."/>
            <person name="Cochrane G."/>
            <person name="Meng A."/>
            <person name="Brown T."/>
            <person name="Cohen L."/>
        </authorList>
    </citation>
    <scope>NUCLEOTIDE SEQUENCE</scope>
</reference>
<feature type="region of interest" description="Disordered" evidence="2">
    <location>
        <begin position="1"/>
        <end position="99"/>
    </location>
</feature>
<name>A0A7S1FCT7_NOCSC</name>
<accession>A0A7S1FCT7</accession>
<gene>
    <name evidence="3" type="ORF">NSCI0253_LOCUS32094</name>
</gene>
<feature type="coiled-coil region" evidence="1">
    <location>
        <begin position="1535"/>
        <end position="1569"/>
    </location>
</feature>
<evidence type="ECO:0000256" key="2">
    <source>
        <dbReference type="SAM" id="MobiDB-lite"/>
    </source>
</evidence>
<dbReference type="EMBL" id="HBFQ01045176">
    <property type="protein sequence ID" value="CAD8857742.1"/>
    <property type="molecule type" value="Transcribed_RNA"/>
</dbReference>
<evidence type="ECO:0000256" key="1">
    <source>
        <dbReference type="SAM" id="Coils"/>
    </source>
</evidence>